<comment type="caution">
    <text evidence="12">The sequence shown here is derived from an EMBL/GenBank/DDBJ whole genome shotgun (WGS) entry which is preliminary data.</text>
</comment>
<dbReference type="InterPro" id="IPR004117">
    <property type="entry name" value="7tm6_olfct_rcpt"/>
</dbReference>
<dbReference type="GO" id="GO:0007165">
    <property type="term" value="P:signal transduction"/>
    <property type="evidence" value="ECO:0007669"/>
    <property type="project" value="UniProtKB-KW"/>
</dbReference>
<keyword evidence="6 10" id="KW-1133">Transmembrane helix</keyword>
<keyword evidence="11" id="KW-0732">Signal</keyword>
<feature type="transmembrane region" description="Helical" evidence="10">
    <location>
        <begin position="347"/>
        <end position="368"/>
    </location>
</feature>
<evidence type="ECO:0000256" key="1">
    <source>
        <dbReference type="ARBA" id="ARBA00004651"/>
    </source>
</evidence>
<feature type="transmembrane region" description="Helical" evidence="10">
    <location>
        <begin position="165"/>
        <end position="194"/>
    </location>
</feature>
<evidence type="ECO:0000256" key="5">
    <source>
        <dbReference type="ARBA" id="ARBA00022725"/>
    </source>
</evidence>
<feature type="transmembrane region" description="Helical" evidence="10">
    <location>
        <begin position="63"/>
        <end position="85"/>
    </location>
</feature>
<gene>
    <name evidence="12" type="ORF">FJT64_020815</name>
</gene>
<dbReference type="GO" id="GO:0005549">
    <property type="term" value="F:odorant binding"/>
    <property type="evidence" value="ECO:0007669"/>
    <property type="project" value="InterPro"/>
</dbReference>
<keyword evidence="8 10" id="KW-0675">Receptor</keyword>
<dbReference type="PANTHER" id="PTHR21137">
    <property type="entry name" value="ODORANT RECEPTOR"/>
    <property type="match status" value="1"/>
</dbReference>
<feature type="signal peptide" evidence="11">
    <location>
        <begin position="1"/>
        <end position="19"/>
    </location>
</feature>
<keyword evidence="4 10" id="KW-0812">Transmembrane</keyword>
<evidence type="ECO:0000313" key="12">
    <source>
        <dbReference type="EMBL" id="KAF0307918.1"/>
    </source>
</evidence>
<evidence type="ECO:0000256" key="2">
    <source>
        <dbReference type="ARBA" id="ARBA00022475"/>
    </source>
</evidence>
<evidence type="ECO:0000256" key="10">
    <source>
        <dbReference type="RuleBase" id="RU351113"/>
    </source>
</evidence>
<accession>A0A6A4WZJ2</accession>
<keyword evidence="9 10" id="KW-0807">Transducer</keyword>
<feature type="transmembrane region" description="Helical" evidence="10">
    <location>
        <begin position="425"/>
        <end position="446"/>
    </location>
</feature>
<dbReference type="Proteomes" id="UP000440578">
    <property type="component" value="Unassembled WGS sequence"/>
</dbReference>
<comment type="subcellular location">
    <subcellularLocation>
        <location evidence="1 10">Cell membrane</location>
        <topology evidence="1 10">Multi-pass membrane protein</topology>
    </subcellularLocation>
</comment>
<dbReference type="GO" id="GO:0050909">
    <property type="term" value="P:sensory perception of taste"/>
    <property type="evidence" value="ECO:0007669"/>
    <property type="project" value="InterPro"/>
</dbReference>
<reference evidence="12 13" key="1">
    <citation type="submission" date="2019-07" db="EMBL/GenBank/DDBJ databases">
        <title>Draft genome assembly of a fouling barnacle, Amphibalanus amphitrite (Darwin, 1854): The first reference genome for Thecostraca.</title>
        <authorList>
            <person name="Kim W."/>
        </authorList>
    </citation>
    <scope>NUCLEOTIDE SEQUENCE [LARGE SCALE GENOMIC DNA]</scope>
    <source>
        <strain evidence="12">SNU_AA5</strain>
        <tissue evidence="12">Soma without cirri and trophi</tissue>
    </source>
</reference>
<proteinExistence type="inferred from homology"/>
<feature type="transmembrane region" description="Helical" evidence="10">
    <location>
        <begin position="36"/>
        <end position="57"/>
    </location>
</feature>
<evidence type="ECO:0000313" key="13">
    <source>
        <dbReference type="Proteomes" id="UP000440578"/>
    </source>
</evidence>
<feature type="chain" id="PRO_5025675141" description="Odorant receptor" evidence="11">
    <location>
        <begin position="20"/>
        <end position="447"/>
    </location>
</feature>
<evidence type="ECO:0000256" key="4">
    <source>
        <dbReference type="ARBA" id="ARBA00022692"/>
    </source>
</evidence>
<evidence type="ECO:0000256" key="6">
    <source>
        <dbReference type="ARBA" id="ARBA00022989"/>
    </source>
</evidence>
<keyword evidence="3 10" id="KW-0716">Sensory transduction</keyword>
<dbReference type="AlphaFoldDB" id="A0A6A4WZJ2"/>
<comment type="similarity">
    <text evidence="10">Belongs to the insect chemoreceptor superfamily. Heteromeric odorant receptor channel (TC 1.A.69) family.</text>
</comment>
<name>A0A6A4WZJ2_AMPAM</name>
<feature type="transmembrane region" description="Helical" evidence="10">
    <location>
        <begin position="323"/>
        <end position="341"/>
    </location>
</feature>
<dbReference type="InterPro" id="IPR013604">
    <property type="entry name" value="7TM_chemorcpt"/>
</dbReference>
<evidence type="ECO:0000256" key="7">
    <source>
        <dbReference type="ARBA" id="ARBA00023136"/>
    </source>
</evidence>
<feature type="transmembrane region" description="Helical" evidence="10">
    <location>
        <begin position="120"/>
        <end position="140"/>
    </location>
</feature>
<dbReference type="PANTHER" id="PTHR21137:SF35">
    <property type="entry name" value="ODORANT RECEPTOR 19A-RELATED"/>
    <property type="match status" value="1"/>
</dbReference>
<keyword evidence="13" id="KW-1185">Reference proteome</keyword>
<keyword evidence="2" id="KW-1003">Cell membrane</keyword>
<evidence type="ECO:0000256" key="9">
    <source>
        <dbReference type="ARBA" id="ARBA00023224"/>
    </source>
</evidence>
<dbReference type="GO" id="GO:0005886">
    <property type="term" value="C:plasma membrane"/>
    <property type="evidence" value="ECO:0007669"/>
    <property type="project" value="UniProtKB-SubCell"/>
</dbReference>
<dbReference type="Pfam" id="PF08395">
    <property type="entry name" value="7tm_7"/>
    <property type="match status" value="1"/>
</dbReference>
<evidence type="ECO:0000256" key="11">
    <source>
        <dbReference type="SAM" id="SignalP"/>
    </source>
</evidence>
<keyword evidence="5 10" id="KW-0552">Olfaction</keyword>
<protein>
    <recommendedName>
        <fullName evidence="10">Odorant receptor</fullName>
    </recommendedName>
</protein>
<sequence length="447" mass="48656">MWSHARLVRLALVLSSALTLSGLHQQRTRLPAGWRVARLLPLTLLAANGAANLAYIAGADSAWQVLDGLSVGISVNFTLLLLVYLHCRRRQLHELLGGIDRLEAATAAGRRPPDYRAVRALVALAFTTSVSAMVLWIGAFGGADTNRPKLVVKVWMPESLRDSSFYWVVFATQIVCTVVITMTLAVFNVILYALMGAVELFQERLSRFCQENFCTTGQPNANTFSIANELDGTASNPSATRPSRHGVQKSNVMPFSAESDADEVADSLEAGSAAPPLPAPGPLCADTERCLRLLIEEFRSVRQLATEAAELCSMPIFWVHSSYTGALLVGSYITIAHSLAAHSGREALGFASYTAVNMLQLLLVSWAGSRATERGWRLHRALAEARWPPALSPAARFCVQQLLEQTRRPATFDGCGVFVVQKANLLSLLGFVLTYFVIMLQMRVALG</sequence>
<keyword evidence="7 10" id="KW-0472">Membrane</keyword>
<dbReference type="GO" id="GO:0004984">
    <property type="term" value="F:olfactory receptor activity"/>
    <property type="evidence" value="ECO:0007669"/>
    <property type="project" value="InterPro"/>
</dbReference>
<dbReference type="EMBL" id="VIIS01000532">
    <property type="protein sequence ID" value="KAF0307918.1"/>
    <property type="molecule type" value="Genomic_DNA"/>
</dbReference>
<evidence type="ECO:0000256" key="3">
    <source>
        <dbReference type="ARBA" id="ARBA00022606"/>
    </source>
</evidence>
<evidence type="ECO:0000256" key="8">
    <source>
        <dbReference type="ARBA" id="ARBA00023170"/>
    </source>
</evidence>
<organism evidence="12 13">
    <name type="scientific">Amphibalanus amphitrite</name>
    <name type="common">Striped barnacle</name>
    <name type="synonym">Balanus amphitrite</name>
    <dbReference type="NCBI Taxonomy" id="1232801"/>
    <lineage>
        <taxon>Eukaryota</taxon>
        <taxon>Metazoa</taxon>
        <taxon>Ecdysozoa</taxon>
        <taxon>Arthropoda</taxon>
        <taxon>Crustacea</taxon>
        <taxon>Multicrustacea</taxon>
        <taxon>Cirripedia</taxon>
        <taxon>Thoracica</taxon>
        <taxon>Thoracicalcarea</taxon>
        <taxon>Balanomorpha</taxon>
        <taxon>Balanoidea</taxon>
        <taxon>Balanidae</taxon>
        <taxon>Amphibalaninae</taxon>
        <taxon>Amphibalanus</taxon>
    </lineage>
</organism>